<evidence type="ECO:0000256" key="9">
    <source>
        <dbReference type="RuleBase" id="RU000320"/>
    </source>
</evidence>
<comment type="caution">
    <text evidence="15">The sequence shown here is derived from an EMBL/GenBank/DDBJ whole genome shotgun (WGS) entry which is preliminary data.</text>
</comment>
<feature type="transmembrane region" description="Helical" evidence="10">
    <location>
        <begin position="645"/>
        <end position="664"/>
    </location>
</feature>
<dbReference type="Pfam" id="PF13244">
    <property type="entry name" value="MbhD"/>
    <property type="match status" value="1"/>
</dbReference>
<feature type="transmembrane region" description="Helical" evidence="10">
    <location>
        <begin position="444"/>
        <end position="462"/>
    </location>
</feature>
<dbReference type="PRINTS" id="PR01434">
    <property type="entry name" value="NADHDHGNASE5"/>
</dbReference>
<feature type="transmembrane region" description="Helical" evidence="10">
    <location>
        <begin position="70"/>
        <end position="95"/>
    </location>
</feature>
<comment type="subcellular location">
    <subcellularLocation>
        <location evidence="1">Cell membrane</location>
        <topology evidence="1">Multi-pass membrane protein</topology>
    </subcellularLocation>
    <subcellularLocation>
        <location evidence="9">Membrane</location>
        <topology evidence="9">Multi-pass membrane protein</topology>
    </subcellularLocation>
</comment>
<keyword evidence="6 10" id="KW-1133">Transmembrane helix</keyword>
<evidence type="ECO:0000259" key="14">
    <source>
        <dbReference type="Pfam" id="PF20501"/>
    </source>
</evidence>
<feature type="domain" description="MrpA C-terminal/MbhE" evidence="14">
    <location>
        <begin position="677"/>
        <end position="757"/>
    </location>
</feature>
<evidence type="ECO:0000256" key="7">
    <source>
        <dbReference type="ARBA" id="ARBA00023065"/>
    </source>
</evidence>
<feature type="transmembrane region" description="Helical" evidence="10">
    <location>
        <begin position="200"/>
        <end position="217"/>
    </location>
</feature>
<dbReference type="Pfam" id="PF00662">
    <property type="entry name" value="Proton_antipo_N"/>
    <property type="match status" value="1"/>
</dbReference>
<dbReference type="InterPro" id="IPR025383">
    <property type="entry name" value="MrpA_C/MbhD"/>
</dbReference>
<keyword evidence="7" id="KW-0406">Ion transport</keyword>
<feature type="transmembrane region" description="Helical" evidence="10">
    <location>
        <begin position="620"/>
        <end position="639"/>
    </location>
</feature>
<dbReference type="AlphaFoldDB" id="A0A9W6LB16"/>
<dbReference type="InterPro" id="IPR001516">
    <property type="entry name" value="Proton_antipo_N"/>
</dbReference>
<dbReference type="InterPro" id="IPR042106">
    <property type="entry name" value="Nuo/plastoQ_OxRdtase_6_NuoJ"/>
</dbReference>
<feature type="transmembrane region" description="Helical" evidence="10">
    <location>
        <begin position="268"/>
        <end position="289"/>
    </location>
</feature>
<keyword evidence="2" id="KW-0813">Transport</keyword>
<dbReference type="GO" id="GO:0006811">
    <property type="term" value="P:monoatomic ion transport"/>
    <property type="evidence" value="ECO:0007669"/>
    <property type="project" value="UniProtKB-KW"/>
</dbReference>
<dbReference type="InterPro" id="IPR046806">
    <property type="entry name" value="MrpA_C/MbhE"/>
</dbReference>
<keyword evidence="5 9" id="KW-0812">Transmembrane</keyword>
<dbReference type="PANTHER" id="PTHR43373:SF1">
    <property type="entry name" value="NA(+)_H(+) ANTIPORTER SUBUNIT A"/>
    <property type="match status" value="1"/>
</dbReference>
<dbReference type="PANTHER" id="PTHR43373">
    <property type="entry name" value="NA(+)/H(+) ANTIPORTER SUBUNIT"/>
    <property type="match status" value="1"/>
</dbReference>
<feature type="transmembrane region" description="Helical" evidence="10">
    <location>
        <begin position="498"/>
        <end position="515"/>
    </location>
</feature>
<organism evidence="15 16">
    <name type="scientific">Desulforhabdus amnigena</name>
    <dbReference type="NCBI Taxonomy" id="40218"/>
    <lineage>
        <taxon>Bacteria</taxon>
        <taxon>Pseudomonadati</taxon>
        <taxon>Thermodesulfobacteriota</taxon>
        <taxon>Syntrophobacteria</taxon>
        <taxon>Syntrophobacterales</taxon>
        <taxon>Syntrophobacteraceae</taxon>
        <taxon>Desulforhabdus</taxon>
    </lineage>
</organism>
<dbReference type="GO" id="GO:0015297">
    <property type="term" value="F:antiporter activity"/>
    <property type="evidence" value="ECO:0007669"/>
    <property type="project" value="UniProtKB-KW"/>
</dbReference>
<reference evidence="15" key="1">
    <citation type="submission" date="2022-12" db="EMBL/GenBank/DDBJ databases">
        <title>Reference genome sequencing for broad-spectrum identification of bacterial and archaeal isolates by mass spectrometry.</title>
        <authorList>
            <person name="Sekiguchi Y."/>
            <person name="Tourlousse D.M."/>
        </authorList>
    </citation>
    <scope>NUCLEOTIDE SEQUENCE</scope>
    <source>
        <strain evidence="15">ASRB1</strain>
    </source>
</reference>
<dbReference type="GO" id="GO:0005886">
    <property type="term" value="C:plasma membrane"/>
    <property type="evidence" value="ECO:0007669"/>
    <property type="project" value="UniProtKB-SubCell"/>
</dbReference>
<feature type="transmembrane region" description="Helical" evidence="10">
    <location>
        <begin position="684"/>
        <end position="702"/>
    </location>
</feature>
<gene>
    <name evidence="15" type="primary">mrpA</name>
    <name evidence="15" type="ORF">DAMNIGENAA_36590</name>
</gene>
<evidence type="ECO:0000259" key="13">
    <source>
        <dbReference type="Pfam" id="PF13244"/>
    </source>
</evidence>
<feature type="transmembrane region" description="Helical" evidence="10">
    <location>
        <begin position="597"/>
        <end position="613"/>
    </location>
</feature>
<feature type="transmembrane region" description="Helical" evidence="10">
    <location>
        <begin position="320"/>
        <end position="344"/>
    </location>
</feature>
<evidence type="ECO:0000259" key="12">
    <source>
        <dbReference type="Pfam" id="PF00662"/>
    </source>
</evidence>
<feature type="transmembrane region" description="Helical" evidence="10">
    <location>
        <begin position="738"/>
        <end position="756"/>
    </location>
</feature>
<feature type="transmembrane region" description="Helical" evidence="10">
    <location>
        <begin position="30"/>
        <end position="49"/>
    </location>
</feature>
<dbReference type="Proteomes" id="UP001144372">
    <property type="component" value="Unassembled WGS sequence"/>
</dbReference>
<evidence type="ECO:0000256" key="6">
    <source>
        <dbReference type="ARBA" id="ARBA00022989"/>
    </source>
</evidence>
<evidence type="ECO:0000256" key="4">
    <source>
        <dbReference type="ARBA" id="ARBA00022475"/>
    </source>
</evidence>
<dbReference type="InterPro" id="IPR001750">
    <property type="entry name" value="ND/Mrp_TM"/>
</dbReference>
<feature type="transmembrane region" description="Helical" evidence="10">
    <location>
        <begin position="403"/>
        <end position="423"/>
    </location>
</feature>
<dbReference type="NCBIfam" id="NF009287">
    <property type="entry name" value="PRK12647.1"/>
    <property type="match status" value="1"/>
</dbReference>
<dbReference type="InterPro" id="IPR050616">
    <property type="entry name" value="CPA3_Na-H_Antiporter_A"/>
</dbReference>
<dbReference type="Gene3D" id="1.20.120.1200">
    <property type="entry name" value="NADH-ubiquinone/plastoquinone oxidoreductase chain 6, subunit NuoJ"/>
    <property type="match status" value="1"/>
</dbReference>
<evidence type="ECO:0000259" key="11">
    <source>
        <dbReference type="Pfam" id="PF00361"/>
    </source>
</evidence>
<sequence>MLLAVLSGFILALAEPGLFRMTGRKTGWLLSVFPVTLMLYFAQFTTSIASGEKLAFEYPWVSNLGVHLNFYLDGLSLLFVFLICGIGTLVFFYSGAYLTHHPELSRFYSFLLLFMASMLGLVLADNGIALFIFWELTSISSYLLIGFDHKREEARSAALQALLVTGTGGLALLAGLLLLGEAGGSLEISTLASLGDSIRLHPLYTPILLLVLAGAFTKSAQVPFHFWLPNAMEAPTPVSTYLHAATMVKAGIYLLARFTPILGGTELWMHLVLPVGGFTMLTGAYLALMHTDLKRILAYTTVSALGILTLLLGLGSTAAIQAALVLLLAHALYKGALFLVAGILDHETGTREAERLGGLLQSMPITALAAGLAALSSAGFPPFLGFVGKELMYQATLSTSQAYLLTGAAVLASASFVTAAGIVGFKPFFGKRTPFLREPHEAPFALWVGPLLLAVLGALFGLKPDLISERLIAPALSAIDAQAIFTEVVLWHGFDPKLLLSVGVFLAGITLYFGWSGIRRTLIPLDSSARWGPNQWYYASLKVLEGICRIQTRFLQSGHLHLYLLIVIMSTIVLVGSRLPEQDVLAGFWRWMDLRPYEAMLAGSILMAALMVVRSKSRLTAVVALGVVGYGVALVFLLFSAPDLAMTQFSIETLSVVLLVLVIFRLPRFKAYSTKMERTRDAAAALVSGGLFTALILAATAIEREARLVPYFAENALELARGRNVVNVILVDFRGFDTLGEITVLSVAAVGVYALLKLKAGKTGEEKSGKFLRKPP</sequence>
<feature type="transmembrane region" description="Helical" evidence="10">
    <location>
        <begin position="107"/>
        <end position="136"/>
    </location>
</feature>
<protein>
    <submittedName>
        <fullName evidence="15">Na(+)/H(+) antiporter subunit A</fullName>
    </submittedName>
</protein>
<keyword evidence="8 10" id="KW-0472">Membrane</keyword>
<keyword evidence="16" id="KW-1185">Reference proteome</keyword>
<dbReference type="Pfam" id="PF20501">
    <property type="entry name" value="MbhE"/>
    <property type="match status" value="1"/>
</dbReference>
<dbReference type="EMBL" id="BSDR01000001">
    <property type="protein sequence ID" value="GLI36226.1"/>
    <property type="molecule type" value="Genomic_DNA"/>
</dbReference>
<feature type="transmembrane region" description="Helical" evidence="10">
    <location>
        <begin position="296"/>
        <end position="314"/>
    </location>
</feature>
<keyword evidence="4" id="KW-1003">Cell membrane</keyword>
<feature type="transmembrane region" description="Helical" evidence="10">
    <location>
        <begin position="365"/>
        <end position="383"/>
    </location>
</feature>
<evidence type="ECO:0000256" key="10">
    <source>
        <dbReference type="SAM" id="Phobius"/>
    </source>
</evidence>
<feature type="transmembrane region" description="Helical" evidence="10">
    <location>
        <begin position="560"/>
        <end position="577"/>
    </location>
</feature>
<name>A0A9W6LB16_9BACT</name>
<accession>A0A9W6LB16</accession>
<feature type="domain" description="NADH:quinone oxidoreductase/Mrp antiporter transmembrane" evidence="11">
    <location>
        <begin position="124"/>
        <end position="406"/>
    </location>
</feature>
<dbReference type="Pfam" id="PF00361">
    <property type="entry name" value="Proton_antipo_M"/>
    <property type="match status" value="1"/>
</dbReference>
<feature type="domain" description="MrpA C-terminal/MbhD" evidence="13">
    <location>
        <begin position="605"/>
        <end position="668"/>
    </location>
</feature>
<evidence type="ECO:0000256" key="8">
    <source>
        <dbReference type="ARBA" id="ARBA00023136"/>
    </source>
</evidence>
<keyword evidence="3" id="KW-0050">Antiport</keyword>
<feature type="domain" description="NADH-Ubiquinone oxidoreductase (complex I) chain 5 N-terminal" evidence="12">
    <location>
        <begin position="61"/>
        <end position="108"/>
    </location>
</feature>
<evidence type="ECO:0000256" key="5">
    <source>
        <dbReference type="ARBA" id="ARBA00022692"/>
    </source>
</evidence>
<evidence type="ECO:0000256" key="2">
    <source>
        <dbReference type="ARBA" id="ARBA00022448"/>
    </source>
</evidence>
<evidence type="ECO:0000313" key="15">
    <source>
        <dbReference type="EMBL" id="GLI36226.1"/>
    </source>
</evidence>
<proteinExistence type="predicted"/>
<feature type="transmembrane region" description="Helical" evidence="10">
    <location>
        <begin position="157"/>
        <end position="180"/>
    </location>
</feature>
<evidence type="ECO:0000313" key="16">
    <source>
        <dbReference type="Proteomes" id="UP001144372"/>
    </source>
</evidence>
<evidence type="ECO:0000256" key="1">
    <source>
        <dbReference type="ARBA" id="ARBA00004651"/>
    </source>
</evidence>
<evidence type="ECO:0000256" key="3">
    <source>
        <dbReference type="ARBA" id="ARBA00022449"/>
    </source>
</evidence>